<evidence type="ECO:0000313" key="4">
    <source>
        <dbReference type="Proteomes" id="UP000039865"/>
    </source>
</evidence>
<keyword evidence="4" id="KW-1185">Reference proteome</keyword>
<feature type="compositionally biased region" description="Acidic residues" evidence="1">
    <location>
        <begin position="352"/>
        <end position="362"/>
    </location>
</feature>
<dbReference type="OrthoDB" id="324866at2759"/>
<dbReference type="EMBL" id="CCKQ01011907">
    <property type="protein sequence ID" value="CDW83508.1"/>
    <property type="molecule type" value="Genomic_DNA"/>
</dbReference>
<reference evidence="3 4" key="1">
    <citation type="submission" date="2014-06" db="EMBL/GenBank/DDBJ databases">
        <authorList>
            <person name="Swart Estienne"/>
        </authorList>
    </citation>
    <scope>NUCLEOTIDE SEQUENCE [LARGE SCALE GENOMIC DNA]</scope>
    <source>
        <strain evidence="3 4">130c</strain>
    </source>
</reference>
<keyword evidence="2" id="KW-0472">Membrane</keyword>
<feature type="compositionally biased region" description="Basic and acidic residues" evidence="1">
    <location>
        <begin position="363"/>
        <end position="381"/>
    </location>
</feature>
<evidence type="ECO:0000256" key="2">
    <source>
        <dbReference type="SAM" id="Phobius"/>
    </source>
</evidence>
<name>A0A078ARN2_STYLE</name>
<proteinExistence type="predicted"/>
<evidence type="ECO:0000256" key="1">
    <source>
        <dbReference type="SAM" id="MobiDB-lite"/>
    </source>
</evidence>
<feature type="compositionally biased region" description="Basic and acidic residues" evidence="1">
    <location>
        <begin position="335"/>
        <end position="347"/>
    </location>
</feature>
<evidence type="ECO:0000313" key="3">
    <source>
        <dbReference type="EMBL" id="CDW83508.1"/>
    </source>
</evidence>
<accession>A0A078ARN2</accession>
<keyword evidence="2" id="KW-0812">Transmembrane</keyword>
<dbReference type="Proteomes" id="UP000039865">
    <property type="component" value="Unassembled WGS sequence"/>
</dbReference>
<dbReference type="AlphaFoldDB" id="A0A078ARN2"/>
<feature type="region of interest" description="Disordered" evidence="1">
    <location>
        <begin position="335"/>
        <end position="391"/>
    </location>
</feature>
<organism evidence="3 4">
    <name type="scientific">Stylonychia lemnae</name>
    <name type="common">Ciliate</name>
    <dbReference type="NCBI Taxonomy" id="5949"/>
    <lineage>
        <taxon>Eukaryota</taxon>
        <taxon>Sar</taxon>
        <taxon>Alveolata</taxon>
        <taxon>Ciliophora</taxon>
        <taxon>Intramacronucleata</taxon>
        <taxon>Spirotrichea</taxon>
        <taxon>Stichotrichia</taxon>
        <taxon>Sporadotrichida</taxon>
        <taxon>Oxytrichidae</taxon>
        <taxon>Stylonychinae</taxon>
        <taxon>Stylonychia</taxon>
    </lineage>
</organism>
<feature type="region of interest" description="Disordered" evidence="1">
    <location>
        <begin position="427"/>
        <end position="464"/>
    </location>
</feature>
<keyword evidence="2" id="KW-1133">Transmembrane helix</keyword>
<feature type="compositionally biased region" description="Basic and acidic residues" evidence="1">
    <location>
        <begin position="446"/>
        <end position="458"/>
    </location>
</feature>
<gene>
    <name evidence="3" type="primary">Contig19275.g20433</name>
    <name evidence="3" type="ORF">STYLEM_12556</name>
</gene>
<protein>
    <submittedName>
        <fullName evidence="3">Uncharacterized protein</fullName>
    </submittedName>
</protein>
<feature type="transmembrane region" description="Helical" evidence="2">
    <location>
        <begin position="139"/>
        <end position="161"/>
    </location>
</feature>
<sequence>MYIASKSIVAGGNNAQMAFCGNNYDCIQASFCCSTYSCVHPSVCLHGQKLHNDNCDYNFECLSRCCNDNKCSHFLRCYDKCLTNADCKMTGCCSEQYCTQDIVCAGNKAAGDSCDEDRECLSDFCFNNSCTQEKYLFPIWIWVILGITFLTSIILMLLIVYHKKMCCFRQKVDISLALNNIADMKSKREPLLAPISDIGHDIIVQNTSRKFLYKNPKKLIPNVAIDQKFKATPIQEVFSENKYHTYDPQSKSVYHDESLSNIFNSFCDDQQNNLKKWDDVSKYSVKDQFNPEMRFKSMSGSRKLNQEESSGTVDLQMTKRMIQDEKYHRDLMVEHKKVNNMKTKDNSNDLNSSDEEDQNEEDTLNKNEKDSAVDLNDKIYNKDCGQNRMPPTKAYFQEDKYHIQQFNKQVLEYCEIQPLNKNKSKSIFIHNDENDNQKQGELSDEEGYHESSESDGKAQRKKNS</sequence>
<dbReference type="InParanoid" id="A0A078ARN2"/>